<dbReference type="PRINTS" id="PR01775">
    <property type="entry name" value="GLFROXRDTASE"/>
</dbReference>
<dbReference type="InterPro" id="IPR049838">
    <property type="entry name" value="XacA-like"/>
</dbReference>
<gene>
    <name evidence="4" type="primary">gfo6</name>
    <name evidence="4" type="ORF">ACFOZ7_17515</name>
</gene>
<dbReference type="GeneID" id="71854116"/>
<organism evidence="4 5">
    <name type="scientific">Natribaculum luteum</name>
    <dbReference type="NCBI Taxonomy" id="1586232"/>
    <lineage>
        <taxon>Archaea</taxon>
        <taxon>Methanobacteriati</taxon>
        <taxon>Methanobacteriota</taxon>
        <taxon>Stenosarchaea group</taxon>
        <taxon>Halobacteria</taxon>
        <taxon>Halobacteriales</taxon>
        <taxon>Natrialbaceae</taxon>
        <taxon>Natribaculum</taxon>
    </lineage>
</organism>
<evidence type="ECO:0000313" key="5">
    <source>
        <dbReference type="Proteomes" id="UP001595821"/>
    </source>
</evidence>
<keyword evidence="1 4" id="KW-0560">Oxidoreductase</keyword>
<evidence type="ECO:0000313" key="4">
    <source>
        <dbReference type="EMBL" id="MFC4248702.1"/>
    </source>
</evidence>
<dbReference type="Gene3D" id="3.30.360.10">
    <property type="entry name" value="Dihydrodipicolinate Reductase, domain 2"/>
    <property type="match status" value="1"/>
</dbReference>
<dbReference type="Proteomes" id="UP001595821">
    <property type="component" value="Unassembled WGS sequence"/>
</dbReference>
<proteinExistence type="predicted"/>
<dbReference type="Pfam" id="PF22725">
    <property type="entry name" value="GFO_IDH_MocA_C3"/>
    <property type="match status" value="1"/>
</dbReference>
<dbReference type="SUPFAM" id="SSF51735">
    <property type="entry name" value="NAD(P)-binding Rossmann-fold domains"/>
    <property type="match status" value="1"/>
</dbReference>
<name>A0ABD5P311_9EURY</name>
<dbReference type="AlphaFoldDB" id="A0ABD5P311"/>
<dbReference type="InterPro" id="IPR050463">
    <property type="entry name" value="Gfo/Idh/MocA_oxidrdct_glycsds"/>
</dbReference>
<dbReference type="GO" id="GO:0016491">
    <property type="term" value="F:oxidoreductase activity"/>
    <property type="evidence" value="ECO:0007669"/>
    <property type="project" value="UniProtKB-KW"/>
</dbReference>
<dbReference type="NCBIfam" id="NF041392">
    <property type="entry name" value="XylDh_Gfo6_Halo"/>
    <property type="match status" value="1"/>
</dbReference>
<evidence type="ECO:0000256" key="1">
    <source>
        <dbReference type="ARBA" id="ARBA00023002"/>
    </source>
</evidence>
<dbReference type="EMBL" id="JBHSDJ010000126">
    <property type="protein sequence ID" value="MFC4248702.1"/>
    <property type="molecule type" value="Genomic_DNA"/>
</dbReference>
<feature type="domain" description="Gfo/Idh/MocA-like oxidoreductase N-terminal" evidence="2">
    <location>
        <begin position="24"/>
        <end position="145"/>
    </location>
</feature>
<feature type="domain" description="GFO/IDH/MocA-like oxidoreductase" evidence="3">
    <location>
        <begin position="154"/>
        <end position="275"/>
    </location>
</feature>
<dbReference type="SUPFAM" id="SSF55347">
    <property type="entry name" value="Glyceraldehyde-3-phosphate dehydrogenase-like, C-terminal domain"/>
    <property type="match status" value="1"/>
</dbReference>
<dbReference type="Gene3D" id="3.40.50.720">
    <property type="entry name" value="NAD(P)-binding Rossmann-like Domain"/>
    <property type="match status" value="1"/>
</dbReference>
<accession>A0ABD5P311</accession>
<protein>
    <submittedName>
        <fullName evidence="4">D-xylose 1-dehydrogenase Gfo6</fullName>
        <ecNumber evidence="4">1.1.1.424</ecNumber>
    </submittedName>
</protein>
<dbReference type="InterPro" id="IPR036291">
    <property type="entry name" value="NAD(P)-bd_dom_sf"/>
</dbReference>
<comment type="caution">
    <text evidence="4">The sequence shown here is derived from an EMBL/GenBank/DDBJ whole genome shotgun (WGS) entry which is preliminary data.</text>
</comment>
<dbReference type="PANTHER" id="PTHR43818">
    <property type="entry name" value="BCDNA.GH03377"/>
    <property type="match status" value="1"/>
</dbReference>
<sequence length="356" mass="38385">MALEEYFTDFGRRDWERDVVDGTVRMAVIGIGGFARNRALPAIQESDYCTTTILVSGSPAAASDVAETFEAEAVVDYEAFLEGDRSDAYDAVYVATPNALHGEYAIAAARRGKHVISEKPLETTVETAREVVDVCADAGVTLMTAYRLQLEPTVRRTREIVRDGLIGDVVQAHGGFSNPILETAGPDSWRLDADLAGGGALVDLGVYPMNTVRYLLDCDPVSVYACARSSGGPFADVDEHVSFQLEFPSDTTASCTASFNAHAQSQLQLVGTDGLVSITSPFGGVVPQDIRVESGDMSMEYTGEPIDEVREEFDYFGYCVLTGTTPEPDGEDGIQDLRAIDAAYESAEVGRRIDLE</sequence>
<dbReference type="RefSeq" id="WP_246966209.1">
    <property type="nucleotide sequence ID" value="NZ_CP095397.1"/>
</dbReference>
<dbReference type="InterPro" id="IPR055170">
    <property type="entry name" value="GFO_IDH_MocA-like_dom"/>
</dbReference>
<reference evidence="4 5" key="1">
    <citation type="journal article" date="2014" name="Int. J. Syst. Evol. Microbiol.">
        <title>Complete genome sequence of Corynebacterium casei LMG S-19264T (=DSM 44701T), isolated from a smear-ripened cheese.</title>
        <authorList>
            <consortium name="US DOE Joint Genome Institute (JGI-PGF)"/>
            <person name="Walter F."/>
            <person name="Albersmeier A."/>
            <person name="Kalinowski J."/>
            <person name="Ruckert C."/>
        </authorList>
    </citation>
    <scope>NUCLEOTIDE SEQUENCE [LARGE SCALE GENOMIC DNA]</scope>
    <source>
        <strain evidence="4 5">IBRC-M 10912</strain>
    </source>
</reference>
<dbReference type="InterPro" id="IPR000683">
    <property type="entry name" value="Gfo/Idh/MocA-like_OxRdtase_N"/>
</dbReference>
<evidence type="ECO:0000259" key="2">
    <source>
        <dbReference type="Pfam" id="PF01408"/>
    </source>
</evidence>
<dbReference type="Pfam" id="PF01408">
    <property type="entry name" value="GFO_IDH_MocA"/>
    <property type="match status" value="1"/>
</dbReference>
<dbReference type="EC" id="1.1.1.424" evidence="4"/>
<evidence type="ECO:0000259" key="3">
    <source>
        <dbReference type="Pfam" id="PF22725"/>
    </source>
</evidence>
<dbReference type="InterPro" id="IPR008354">
    <property type="entry name" value="Glc-Fru_OxRdtase_bac"/>
</dbReference>
<dbReference type="PANTHER" id="PTHR43818:SF11">
    <property type="entry name" value="BCDNA.GH03377"/>
    <property type="match status" value="1"/>
</dbReference>